<dbReference type="InterPro" id="IPR005625">
    <property type="entry name" value="PepSY-ass_TM"/>
</dbReference>
<proteinExistence type="predicted"/>
<dbReference type="RefSeq" id="WP_142943075.1">
    <property type="nucleotide sequence ID" value="NZ_VIKR01000004.1"/>
</dbReference>
<gene>
    <name evidence="2" type="ORF">FLL45_15840</name>
</gene>
<dbReference type="OrthoDB" id="271465at2"/>
<dbReference type="EMBL" id="VIKR01000004">
    <property type="protein sequence ID" value="TQV72936.1"/>
    <property type="molecule type" value="Genomic_DNA"/>
</dbReference>
<name>A0A545T6T7_9GAMM</name>
<keyword evidence="3" id="KW-1185">Reference proteome</keyword>
<dbReference type="Pfam" id="PF03929">
    <property type="entry name" value="PepSY_TM"/>
    <property type="match status" value="1"/>
</dbReference>
<reference evidence="2 3" key="1">
    <citation type="submission" date="2019-06" db="EMBL/GenBank/DDBJ databases">
        <title>Draft genome of Aliikangiella marina GYP-15.</title>
        <authorList>
            <person name="Wang G."/>
        </authorList>
    </citation>
    <scope>NUCLEOTIDE SEQUENCE [LARGE SCALE GENOMIC DNA]</scope>
    <source>
        <strain evidence="2 3">GYP-15</strain>
    </source>
</reference>
<evidence type="ECO:0000313" key="3">
    <source>
        <dbReference type="Proteomes" id="UP000317839"/>
    </source>
</evidence>
<dbReference type="Proteomes" id="UP000317839">
    <property type="component" value="Unassembled WGS sequence"/>
</dbReference>
<keyword evidence="1" id="KW-1133">Transmembrane helix</keyword>
<sequence length="179" mass="20304">MKLNIFFRRSHFWISLTIVLPIIVVVISGLLLQLKKELNWVQPATQAGEQALALTTSPLTLTQILSIAKSVPEAGINKWQDIERLDIRPAKGLIKVRAHSSWEIQIDAHNGKILQTALRRSELIESIHDGSFFHEKARLWLFLPAACGLLVLSLTGLYMLIITFRNKYRSKIKRANQTA</sequence>
<protein>
    <submittedName>
        <fullName evidence="2">PepSY domain-containing protein</fullName>
    </submittedName>
</protein>
<feature type="transmembrane region" description="Helical" evidence="1">
    <location>
        <begin position="139"/>
        <end position="164"/>
    </location>
</feature>
<keyword evidence="1" id="KW-0812">Transmembrane</keyword>
<organism evidence="2 3">
    <name type="scientific">Aliikangiella marina</name>
    <dbReference type="NCBI Taxonomy" id="1712262"/>
    <lineage>
        <taxon>Bacteria</taxon>
        <taxon>Pseudomonadati</taxon>
        <taxon>Pseudomonadota</taxon>
        <taxon>Gammaproteobacteria</taxon>
        <taxon>Oceanospirillales</taxon>
        <taxon>Pleioneaceae</taxon>
        <taxon>Aliikangiella</taxon>
    </lineage>
</organism>
<keyword evidence="1" id="KW-0472">Membrane</keyword>
<accession>A0A545T6T7</accession>
<feature type="transmembrane region" description="Helical" evidence="1">
    <location>
        <begin position="12"/>
        <end position="32"/>
    </location>
</feature>
<evidence type="ECO:0000313" key="2">
    <source>
        <dbReference type="EMBL" id="TQV72936.1"/>
    </source>
</evidence>
<evidence type="ECO:0000256" key="1">
    <source>
        <dbReference type="SAM" id="Phobius"/>
    </source>
</evidence>
<comment type="caution">
    <text evidence="2">The sequence shown here is derived from an EMBL/GenBank/DDBJ whole genome shotgun (WGS) entry which is preliminary data.</text>
</comment>
<dbReference type="AlphaFoldDB" id="A0A545T6T7"/>